<name>A0A2P4PW10_RHIID</name>
<protein>
    <recommendedName>
        <fullName evidence="3">GATA-type domain-containing protein</fullName>
    </recommendedName>
</protein>
<dbReference type="AlphaFoldDB" id="A0A2P4PW10"/>
<dbReference type="Proteomes" id="UP000018888">
    <property type="component" value="Unassembled WGS sequence"/>
</dbReference>
<evidence type="ECO:0008006" key="3">
    <source>
        <dbReference type="Google" id="ProtNLM"/>
    </source>
</evidence>
<gene>
    <name evidence="1" type="ORF">GLOIN_2v1625387</name>
</gene>
<sequence>LKNKGVHRPTEIAPDGTIRLMRSQRPEQEFACYNCGTRNSPCWRGLEGQKLCKFLTL</sequence>
<keyword evidence="2" id="KW-1185">Reference proteome</keyword>
<comment type="caution">
    <text evidence="1">The sequence shown here is derived from an EMBL/GenBank/DDBJ whole genome shotgun (WGS) entry which is preliminary data.</text>
</comment>
<organism evidence="1 2">
    <name type="scientific">Rhizophagus irregularis (strain DAOM 181602 / DAOM 197198 / MUCL 43194)</name>
    <name type="common">Arbuscular mycorrhizal fungus</name>
    <name type="synonym">Glomus intraradices</name>
    <dbReference type="NCBI Taxonomy" id="747089"/>
    <lineage>
        <taxon>Eukaryota</taxon>
        <taxon>Fungi</taxon>
        <taxon>Fungi incertae sedis</taxon>
        <taxon>Mucoromycota</taxon>
        <taxon>Glomeromycotina</taxon>
        <taxon>Glomeromycetes</taxon>
        <taxon>Glomerales</taxon>
        <taxon>Glomeraceae</taxon>
        <taxon>Rhizophagus</taxon>
    </lineage>
</organism>
<dbReference type="VEuPathDB" id="FungiDB:RhiirFUN_010337"/>
<accession>A0A2P4PW10</accession>
<evidence type="ECO:0000313" key="1">
    <source>
        <dbReference type="EMBL" id="POG69572.1"/>
    </source>
</evidence>
<proteinExistence type="predicted"/>
<evidence type="ECO:0000313" key="2">
    <source>
        <dbReference type="Proteomes" id="UP000018888"/>
    </source>
</evidence>
<reference evidence="1 2" key="2">
    <citation type="journal article" date="2018" name="New Phytol.">
        <title>High intraspecific genome diversity in the model arbuscular mycorrhizal symbiont Rhizophagus irregularis.</title>
        <authorList>
            <person name="Chen E.C.H."/>
            <person name="Morin E."/>
            <person name="Beaudet D."/>
            <person name="Noel J."/>
            <person name="Yildirir G."/>
            <person name="Ndikumana S."/>
            <person name="Charron P."/>
            <person name="St-Onge C."/>
            <person name="Giorgi J."/>
            <person name="Kruger M."/>
            <person name="Marton T."/>
            <person name="Ropars J."/>
            <person name="Grigoriev I.V."/>
            <person name="Hainaut M."/>
            <person name="Henrissat B."/>
            <person name="Roux C."/>
            <person name="Martin F."/>
            <person name="Corradi N."/>
        </authorList>
    </citation>
    <scope>NUCLEOTIDE SEQUENCE [LARGE SCALE GENOMIC DNA]</scope>
    <source>
        <strain evidence="1 2">DAOM 197198</strain>
    </source>
</reference>
<feature type="non-terminal residue" evidence="1">
    <location>
        <position position="1"/>
    </location>
</feature>
<dbReference type="EMBL" id="AUPC02000133">
    <property type="protein sequence ID" value="POG69572.1"/>
    <property type="molecule type" value="Genomic_DNA"/>
</dbReference>
<reference evidence="1 2" key="1">
    <citation type="journal article" date="2013" name="Proc. Natl. Acad. Sci. U.S.A.">
        <title>Genome of an arbuscular mycorrhizal fungus provides insight into the oldest plant symbiosis.</title>
        <authorList>
            <person name="Tisserant E."/>
            <person name="Malbreil M."/>
            <person name="Kuo A."/>
            <person name="Kohler A."/>
            <person name="Symeonidi A."/>
            <person name="Balestrini R."/>
            <person name="Charron P."/>
            <person name="Duensing N."/>
            <person name="Frei Dit Frey N."/>
            <person name="Gianinazzi-Pearson V."/>
            <person name="Gilbert L.B."/>
            <person name="Handa Y."/>
            <person name="Herr J.R."/>
            <person name="Hijri M."/>
            <person name="Koul R."/>
            <person name="Kawaguchi M."/>
            <person name="Krajinski F."/>
            <person name="Lammers P.J."/>
            <person name="Masclaux F.G."/>
            <person name="Murat C."/>
            <person name="Morin E."/>
            <person name="Ndikumana S."/>
            <person name="Pagni M."/>
            <person name="Petitpierre D."/>
            <person name="Requena N."/>
            <person name="Rosikiewicz P."/>
            <person name="Riley R."/>
            <person name="Saito K."/>
            <person name="San Clemente H."/>
            <person name="Shapiro H."/>
            <person name="van Tuinen D."/>
            <person name="Becard G."/>
            <person name="Bonfante P."/>
            <person name="Paszkowski U."/>
            <person name="Shachar-Hill Y.Y."/>
            <person name="Tuskan G.A."/>
            <person name="Young P.W."/>
            <person name="Sanders I.R."/>
            <person name="Henrissat B."/>
            <person name="Rensing S.A."/>
            <person name="Grigoriev I.V."/>
            <person name="Corradi N."/>
            <person name="Roux C."/>
            <person name="Martin F."/>
        </authorList>
    </citation>
    <scope>NUCLEOTIDE SEQUENCE [LARGE SCALE GENOMIC DNA]</scope>
    <source>
        <strain evidence="1 2">DAOM 197198</strain>
    </source>
</reference>